<sequence>MNIEQQQLLYLFELPQEPLNRPRGKGSVLFVLENDDTPPLVTTRIAGSPSIKLQVPERNDVALQDLGTATSIPIGSAFSFFLASHRRAAKDLCDVFMKTSGAKDLMEVAARVHGHVNESLFIYAISFVILRKKELQSVRLPSFVEVFPSRFVPQETLAKAQIRINRMDPNQREPVIVEHGLEFSGTHLKPEHRLSYWREDYGLSVHHWHWHLIYPVGMGVDRDRKGELFYYMHQQLIARYDLERLSLGLPRVEKLDNWRVPIEDGYFPKLTISNTGRAWGTRQDNTLPKDFRRREIGEFVDITDLEIWRSRLLDAIHQGFMVDRKGNKVPIRDDVTSGQRGIDILAEALEADEDLSINYPFYGSLHNFGHDILAFSHDPDNAHKEEMGVMGDTATAMRDPVFYRWHKFVDDTFQEYKLMQRPYTEEELNFSGVKIEKVGVVRNDEADILHTGWNKRGFEASRGLDFNGRPVLVELKHLDHEPFNYHLQLNNRGRTAKEVTVRVFLAPKFNARGLKMNFMEQRILWAEMDKFTVSLKPGGNHVVRTSKDSSITNPEELTFRDLENSGTDPASPEATAFNFCGCGWPQHMLVPRGRPEGMAFQLFFMLTDYAIDKVTQPAARSCPNGVSFCGIQDAKYPDTRPMGFPFDRRPPPMILNRPVEDAADYARLDNAFIHDISIKFLADELKLN</sequence>
<keyword evidence="2" id="KW-0964">Secreted</keyword>
<evidence type="ECO:0000256" key="5">
    <source>
        <dbReference type="ARBA" id="ARBA00023157"/>
    </source>
</evidence>
<keyword evidence="4" id="KW-0186">Copper</keyword>
<dbReference type="AlphaFoldDB" id="Q95YG1"/>
<dbReference type="SUPFAM" id="SSF81296">
    <property type="entry name" value="E set domains"/>
    <property type="match status" value="1"/>
</dbReference>
<keyword evidence="5" id="KW-1015">Disulfide bond</keyword>
<dbReference type="InterPro" id="IPR014756">
    <property type="entry name" value="Ig_E-set"/>
</dbReference>
<dbReference type="Pfam" id="PF03722">
    <property type="entry name" value="Hemocyanin_N"/>
    <property type="match status" value="1"/>
</dbReference>
<dbReference type="GO" id="GO:0016491">
    <property type="term" value="F:oxidoreductase activity"/>
    <property type="evidence" value="ECO:0007669"/>
    <property type="project" value="InterPro"/>
</dbReference>
<reference evidence="7" key="1">
    <citation type="submission" date="2001-10" db="EMBL/GenBank/DDBJ databases">
        <title>Molecular Cloning and Hemocyte-Specific expression of prophenoloxidase in Penaeus japonicus.</title>
        <authorList>
            <person name="Rojtinnakorn J."/>
            <person name="Hirono I."/>
            <person name="Aoki T."/>
        </authorList>
    </citation>
    <scope>NUCLEOTIDE SEQUENCE</scope>
</reference>
<dbReference type="Pfam" id="PF00372">
    <property type="entry name" value="Hemocyanin_M"/>
    <property type="match status" value="1"/>
</dbReference>
<dbReference type="Gene3D" id="1.10.1280.10">
    <property type="entry name" value="Di-copper center containing domain from catechol oxidase"/>
    <property type="match status" value="1"/>
</dbReference>
<dbReference type="EMBL" id="AB073223">
    <property type="protein sequence ID" value="BAB70485.1"/>
    <property type="molecule type" value="mRNA"/>
</dbReference>
<dbReference type="SUPFAM" id="SSF48056">
    <property type="entry name" value="Di-copper centre-containing domain"/>
    <property type="match status" value="1"/>
</dbReference>
<feature type="domain" description="Tyrosinase copper-binding" evidence="6">
    <location>
        <begin position="399"/>
        <end position="410"/>
    </location>
</feature>
<dbReference type="InterPro" id="IPR037020">
    <property type="entry name" value="Hemocyanin_C_sf"/>
</dbReference>
<dbReference type="PANTHER" id="PTHR11511">
    <property type="entry name" value="LARVAL STORAGE PROTEIN/PHENOLOXIDASE"/>
    <property type="match status" value="1"/>
</dbReference>
<dbReference type="PROSITE" id="PS00210">
    <property type="entry name" value="HEMOCYANIN_2"/>
    <property type="match status" value="1"/>
</dbReference>
<dbReference type="InterPro" id="IPR008922">
    <property type="entry name" value="Di-copper_centre_dom_sf"/>
</dbReference>
<dbReference type="PANTHER" id="PTHR11511:SF4">
    <property type="entry name" value="PHENOLOXIDASE 2-RELATED"/>
    <property type="match status" value="1"/>
</dbReference>
<dbReference type="OrthoDB" id="8119704at2759"/>
<name>Q95YG1_PENJP</name>
<gene>
    <name evidence="7" type="primary">proPO</name>
</gene>
<evidence type="ECO:0000256" key="4">
    <source>
        <dbReference type="ARBA" id="ARBA00023008"/>
    </source>
</evidence>
<dbReference type="PROSITE" id="PS00498">
    <property type="entry name" value="TYROSINASE_2"/>
    <property type="match status" value="1"/>
</dbReference>
<dbReference type="GO" id="GO:0046872">
    <property type="term" value="F:metal ion binding"/>
    <property type="evidence" value="ECO:0007669"/>
    <property type="project" value="UniProtKB-KW"/>
</dbReference>
<evidence type="ECO:0000313" key="7">
    <source>
        <dbReference type="EMBL" id="BAB70485.1"/>
    </source>
</evidence>
<dbReference type="InterPro" id="IPR000896">
    <property type="entry name" value="Hemocyanin/hexamerin_mid_dom"/>
</dbReference>
<evidence type="ECO:0000256" key="2">
    <source>
        <dbReference type="ARBA" id="ARBA00022525"/>
    </source>
</evidence>
<evidence type="ECO:0000259" key="6">
    <source>
        <dbReference type="PROSITE" id="PS00498"/>
    </source>
</evidence>
<dbReference type="GO" id="GO:0005576">
    <property type="term" value="C:extracellular region"/>
    <property type="evidence" value="ECO:0007669"/>
    <property type="project" value="UniProtKB-SubCell"/>
</dbReference>
<organism evidence="7">
    <name type="scientific">Penaeus japonicus</name>
    <name type="common">Kuruma prawn</name>
    <name type="synonym">Marsupenaeus japonicus</name>
    <dbReference type="NCBI Taxonomy" id="27405"/>
    <lineage>
        <taxon>Eukaryota</taxon>
        <taxon>Metazoa</taxon>
        <taxon>Ecdysozoa</taxon>
        <taxon>Arthropoda</taxon>
        <taxon>Crustacea</taxon>
        <taxon>Multicrustacea</taxon>
        <taxon>Malacostraca</taxon>
        <taxon>Eumalacostraca</taxon>
        <taxon>Eucarida</taxon>
        <taxon>Decapoda</taxon>
        <taxon>Dendrobranchiata</taxon>
        <taxon>Penaeoidea</taxon>
        <taxon>Penaeidae</taxon>
        <taxon>Penaeus</taxon>
    </lineage>
</organism>
<dbReference type="Pfam" id="PF03723">
    <property type="entry name" value="Hemocyanin_C"/>
    <property type="match status" value="1"/>
</dbReference>
<comment type="subcellular location">
    <subcellularLocation>
        <location evidence="1">Secreted</location>
    </subcellularLocation>
</comment>
<proteinExistence type="evidence at transcript level"/>
<dbReference type="InterPro" id="IPR005203">
    <property type="entry name" value="Hemocyanin_C"/>
</dbReference>
<dbReference type="InterPro" id="IPR005204">
    <property type="entry name" value="Hemocyanin_N"/>
</dbReference>
<dbReference type="Gene3D" id="1.20.1370.10">
    <property type="entry name" value="Hemocyanin, N-terminal domain"/>
    <property type="match status" value="1"/>
</dbReference>
<dbReference type="SUPFAM" id="SSF48050">
    <property type="entry name" value="Hemocyanin, N-terminal domain"/>
    <property type="match status" value="1"/>
</dbReference>
<dbReference type="InterPro" id="IPR036697">
    <property type="entry name" value="Hemocyanin_N_sf"/>
</dbReference>
<protein>
    <submittedName>
        <fullName evidence="7">Prophenoloxidase</fullName>
    </submittedName>
</protein>
<evidence type="ECO:0000256" key="3">
    <source>
        <dbReference type="ARBA" id="ARBA00022723"/>
    </source>
</evidence>
<dbReference type="PRINTS" id="PR00187">
    <property type="entry name" value="HAEMOCYANIN"/>
</dbReference>
<dbReference type="InterPro" id="IPR002227">
    <property type="entry name" value="Tyrosinase_Cu-bd"/>
</dbReference>
<keyword evidence="3" id="KW-0479">Metal-binding</keyword>
<dbReference type="InterPro" id="IPR013788">
    <property type="entry name" value="Hemocyanin/hexamerin"/>
</dbReference>
<evidence type="ECO:0000256" key="1">
    <source>
        <dbReference type="ARBA" id="ARBA00004613"/>
    </source>
</evidence>
<dbReference type="Gene3D" id="2.60.40.1520">
    <property type="entry name" value="Hemocyanin, C-terminal domain"/>
    <property type="match status" value="1"/>
</dbReference>
<accession>Q95YG1</accession>